<dbReference type="GO" id="GO:0004579">
    <property type="term" value="F:dolichyl-diphosphooligosaccharide-protein glycotransferase activity"/>
    <property type="evidence" value="ECO:0007669"/>
    <property type="project" value="UniProtKB-EC"/>
</dbReference>
<dbReference type="PANTHER" id="PTHR13872">
    <property type="entry name" value="DOLICHYL-DIPHOSPHOOLIGOSACCHARIDE--PROTEIN GLYCOSYLTRANSFERASE SUBUNIT"/>
    <property type="match status" value="1"/>
</dbReference>
<keyword evidence="9" id="KW-0812">Transmembrane</keyword>
<keyword evidence="8" id="KW-0808">Transferase</keyword>
<gene>
    <name evidence="18" type="ORF">KC01_LOCUS15293</name>
</gene>
<keyword evidence="19" id="KW-1185">Reference proteome</keyword>
<evidence type="ECO:0000313" key="18">
    <source>
        <dbReference type="EMBL" id="CAL1585042.1"/>
    </source>
</evidence>
<keyword evidence="14" id="KW-0464">Manganese</keyword>
<evidence type="ECO:0000256" key="2">
    <source>
        <dbReference type="ARBA" id="ARBA00001946"/>
    </source>
</evidence>
<dbReference type="InterPro" id="IPR003674">
    <property type="entry name" value="Oligo_trans_STT3"/>
</dbReference>
<dbReference type="EC" id="2.4.99.18" evidence="6"/>
<name>A0AAV2KBR7_KNICA</name>
<protein>
    <recommendedName>
        <fullName evidence="6">dolichyl-diphosphooligosaccharide--protein glycotransferase</fullName>
        <ecNumber evidence="6">2.4.99.18</ecNumber>
    </recommendedName>
</protein>
<sequence length="174" mass="19238">MFPFHFLRFNYRSTHHLASNGFYEFLNWFDERAWYPLGRIVGGTAEGEWSDLWESPGGGPGRVWRVPELDQDESGESRRWTRTSLESPGGGSGRVWRVPEVDQDESGESRRRIRTSLESPGGGSGRVWRVPELDQDEGSSEETVPGWVGLGGGWGGVGGVGWGGVGRVGWGWVG</sequence>
<comment type="catalytic activity">
    <reaction evidence="15">
        <text>a di-trans,poly-cis-dolichyl diphosphooligosaccharide + L-asparaginyl-[protein] = N(4)-(oligosaccharide-(1-&gt;4)-N-acetyl-beta-D-glucosaminyl-(1-&gt;4)-N-acetyl-beta-D-glucosaminyl)-L-asparaginyl-[protein] + a di-trans,poly-cis-dolichyl diphosphate + H(+)</text>
        <dbReference type="Rhea" id="RHEA:22980"/>
        <dbReference type="Rhea" id="RHEA-COMP:12804"/>
        <dbReference type="Rhea" id="RHEA-COMP:12805"/>
        <dbReference type="Rhea" id="RHEA-COMP:19506"/>
        <dbReference type="Rhea" id="RHEA-COMP:19509"/>
        <dbReference type="ChEBI" id="CHEBI:15378"/>
        <dbReference type="ChEBI" id="CHEBI:50347"/>
        <dbReference type="ChEBI" id="CHEBI:57497"/>
        <dbReference type="ChEBI" id="CHEBI:57570"/>
        <dbReference type="ChEBI" id="CHEBI:132529"/>
        <dbReference type="EC" id="2.4.99.18"/>
    </reaction>
</comment>
<evidence type="ECO:0000256" key="9">
    <source>
        <dbReference type="ARBA" id="ARBA00022692"/>
    </source>
</evidence>
<keyword evidence="13" id="KW-0472">Membrane</keyword>
<dbReference type="Pfam" id="PF02516">
    <property type="entry name" value="STT3"/>
    <property type="match status" value="1"/>
</dbReference>
<evidence type="ECO:0000256" key="6">
    <source>
        <dbReference type="ARBA" id="ARBA00012605"/>
    </source>
</evidence>
<comment type="similarity">
    <text evidence="5">Belongs to the STT3 family.</text>
</comment>
<accession>A0AAV2KBR7</accession>
<evidence type="ECO:0000256" key="11">
    <source>
        <dbReference type="ARBA" id="ARBA00022842"/>
    </source>
</evidence>
<evidence type="ECO:0000256" key="7">
    <source>
        <dbReference type="ARBA" id="ARBA00022676"/>
    </source>
</evidence>
<comment type="cofactor">
    <cofactor evidence="1">
        <name>Mn(2+)</name>
        <dbReference type="ChEBI" id="CHEBI:29035"/>
    </cofactor>
</comment>
<proteinExistence type="inferred from homology"/>
<evidence type="ECO:0000256" key="16">
    <source>
        <dbReference type="SAM" id="MobiDB-lite"/>
    </source>
</evidence>
<evidence type="ECO:0000256" key="5">
    <source>
        <dbReference type="ARBA" id="ARBA00010810"/>
    </source>
</evidence>
<dbReference type="AlphaFoldDB" id="A0AAV2KBR7"/>
<evidence type="ECO:0000256" key="1">
    <source>
        <dbReference type="ARBA" id="ARBA00001936"/>
    </source>
</evidence>
<dbReference type="GO" id="GO:0043687">
    <property type="term" value="P:post-translational protein modification"/>
    <property type="evidence" value="ECO:0007669"/>
    <property type="project" value="TreeGrafter"/>
</dbReference>
<evidence type="ECO:0000256" key="12">
    <source>
        <dbReference type="ARBA" id="ARBA00022989"/>
    </source>
</evidence>
<evidence type="ECO:0000256" key="4">
    <source>
        <dbReference type="ARBA" id="ARBA00004922"/>
    </source>
</evidence>
<dbReference type="GO" id="GO:0016020">
    <property type="term" value="C:membrane"/>
    <property type="evidence" value="ECO:0007669"/>
    <property type="project" value="InterPro"/>
</dbReference>
<evidence type="ECO:0000256" key="8">
    <source>
        <dbReference type="ARBA" id="ARBA00022679"/>
    </source>
</evidence>
<keyword evidence="12" id="KW-1133">Transmembrane helix</keyword>
<reference evidence="18 19" key="1">
    <citation type="submission" date="2024-04" db="EMBL/GenBank/DDBJ databases">
        <authorList>
            <person name="Waldvogel A.-M."/>
            <person name="Schoenle A."/>
        </authorList>
    </citation>
    <scope>NUCLEOTIDE SEQUENCE [LARGE SCALE GENOMIC DNA]</scope>
</reference>
<keyword evidence="7" id="KW-0328">Glycosyltransferase</keyword>
<evidence type="ECO:0000313" key="19">
    <source>
        <dbReference type="Proteomes" id="UP001497482"/>
    </source>
</evidence>
<keyword evidence="11" id="KW-0460">Magnesium</keyword>
<evidence type="ECO:0000256" key="15">
    <source>
        <dbReference type="ARBA" id="ARBA00048829"/>
    </source>
</evidence>
<evidence type="ECO:0000259" key="17">
    <source>
        <dbReference type="Pfam" id="PF02516"/>
    </source>
</evidence>
<comment type="cofactor">
    <cofactor evidence="2">
        <name>Mg(2+)</name>
        <dbReference type="ChEBI" id="CHEBI:18420"/>
    </cofactor>
</comment>
<evidence type="ECO:0000256" key="3">
    <source>
        <dbReference type="ARBA" id="ARBA00004127"/>
    </source>
</evidence>
<dbReference type="PANTHER" id="PTHR13872:SF1">
    <property type="entry name" value="DOLICHYL-DIPHOSPHOOLIGOSACCHARIDE--PROTEIN GLYCOSYLTRANSFERASE SUBUNIT STT3B"/>
    <property type="match status" value="1"/>
</dbReference>
<dbReference type="GO" id="GO:0046872">
    <property type="term" value="F:metal ion binding"/>
    <property type="evidence" value="ECO:0007669"/>
    <property type="project" value="UniProtKB-KW"/>
</dbReference>
<keyword evidence="10" id="KW-0479">Metal-binding</keyword>
<dbReference type="GO" id="GO:0012505">
    <property type="term" value="C:endomembrane system"/>
    <property type="evidence" value="ECO:0007669"/>
    <property type="project" value="UniProtKB-SubCell"/>
</dbReference>
<dbReference type="GO" id="GO:0018279">
    <property type="term" value="P:protein N-linked glycosylation via asparagine"/>
    <property type="evidence" value="ECO:0007669"/>
    <property type="project" value="TreeGrafter"/>
</dbReference>
<organism evidence="18 19">
    <name type="scientific">Knipowitschia caucasica</name>
    <name type="common">Caucasian dwarf goby</name>
    <name type="synonym">Pomatoschistus caucasicus</name>
    <dbReference type="NCBI Taxonomy" id="637954"/>
    <lineage>
        <taxon>Eukaryota</taxon>
        <taxon>Metazoa</taxon>
        <taxon>Chordata</taxon>
        <taxon>Craniata</taxon>
        <taxon>Vertebrata</taxon>
        <taxon>Euteleostomi</taxon>
        <taxon>Actinopterygii</taxon>
        <taxon>Neopterygii</taxon>
        <taxon>Teleostei</taxon>
        <taxon>Neoteleostei</taxon>
        <taxon>Acanthomorphata</taxon>
        <taxon>Gobiaria</taxon>
        <taxon>Gobiiformes</taxon>
        <taxon>Gobioidei</taxon>
        <taxon>Gobiidae</taxon>
        <taxon>Gobiinae</taxon>
        <taxon>Knipowitschia</taxon>
    </lineage>
</organism>
<evidence type="ECO:0000256" key="14">
    <source>
        <dbReference type="ARBA" id="ARBA00023211"/>
    </source>
</evidence>
<dbReference type="Proteomes" id="UP001497482">
    <property type="component" value="Chromosome 16"/>
</dbReference>
<evidence type="ECO:0000256" key="13">
    <source>
        <dbReference type="ARBA" id="ARBA00023136"/>
    </source>
</evidence>
<dbReference type="EMBL" id="OZ035838">
    <property type="protein sequence ID" value="CAL1585042.1"/>
    <property type="molecule type" value="Genomic_DNA"/>
</dbReference>
<dbReference type="InterPro" id="IPR048307">
    <property type="entry name" value="STT3_N"/>
</dbReference>
<comment type="pathway">
    <text evidence="4">Protein modification; protein glycosylation.</text>
</comment>
<feature type="domain" description="Oligosaccharyl transferase STT3 N-terminal" evidence="17">
    <location>
        <begin position="9"/>
        <end position="44"/>
    </location>
</feature>
<comment type="subcellular location">
    <subcellularLocation>
        <location evidence="3">Endomembrane system</location>
        <topology evidence="3">Multi-pass membrane protein</topology>
    </subcellularLocation>
</comment>
<evidence type="ECO:0000256" key="10">
    <source>
        <dbReference type="ARBA" id="ARBA00022723"/>
    </source>
</evidence>
<feature type="region of interest" description="Disordered" evidence="16">
    <location>
        <begin position="54"/>
        <end position="128"/>
    </location>
</feature>